<proteinExistence type="predicted"/>
<sequence length="72" mass="8015">MVLLLYLKKNPNVVSVFKNKGHKLMTTRSWEFLGLESSNGIVPKDSIWEKAKYGEGAIIANIDTGEVTFLSS</sequence>
<reference evidence="1 2" key="1">
    <citation type="submission" date="2019-01" db="EMBL/GenBank/DDBJ databases">
        <title>Sequencing of cultivated peanut Arachis hypogaea provides insights into genome evolution and oil improvement.</title>
        <authorList>
            <person name="Chen X."/>
        </authorList>
    </citation>
    <scope>NUCLEOTIDE SEQUENCE [LARGE SCALE GENOMIC DNA]</scope>
    <source>
        <strain evidence="2">cv. Fuhuasheng</strain>
        <tissue evidence="1">Leaves</tissue>
    </source>
</reference>
<organism evidence="1 2">
    <name type="scientific">Arachis hypogaea</name>
    <name type="common">Peanut</name>
    <dbReference type="NCBI Taxonomy" id="3818"/>
    <lineage>
        <taxon>Eukaryota</taxon>
        <taxon>Viridiplantae</taxon>
        <taxon>Streptophyta</taxon>
        <taxon>Embryophyta</taxon>
        <taxon>Tracheophyta</taxon>
        <taxon>Spermatophyta</taxon>
        <taxon>Magnoliopsida</taxon>
        <taxon>eudicotyledons</taxon>
        <taxon>Gunneridae</taxon>
        <taxon>Pentapetalae</taxon>
        <taxon>rosids</taxon>
        <taxon>fabids</taxon>
        <taxon>Fabales</taxon>
        <taxon>Fabaceae</taxon>
        <taxon>Papilionoideae</taxon>
        <taxon>50 kb inversion clade</taxon>
        <taxon>dalbergioids sensu lato</taxon>
        <taxon>Dalbergieae</taxon>
        <taxon>Pterocarpus clade</taxon>
        <taxon>Arachis</taxon>
    </lineage>
</organism>
<accession>A0A445AN93</accession>
<gene>
    <name evidence="1" type="ORF">Ahy_B01g051991</name>
</gene>
<protein>
    <submittedName>
        <fullName evidence="1">Uncharacterized protein</fullName>
    </submittedName>
</protein>
<dbReference type="AlphaFoldDB" id="A0A445AN93"/>
<dbReference type="Proteomes" id="UP000289738">
    <property type="component" value="Chromosome B01"/>
</dbReference>
<dbReference type="EMBL" id="SDMP01000011">
    <property type="protein sequence ID" value="RYR27916.1"/>
    <property type="molecule type" value="Genomic_DNA"/>
</dbReference>
<dbReference type="STRING" id="3818.A0A445AN93"/>
<evidence type="ECO:0000313" key="2">
    <source>
        <dbReference type="Proteomes" id="UP000289738"/>
    </source>
</evidence>
<keyword evidence="2" id="KW-1185">Reference proteome</keyword>
<comment type="caution">
    <text evidence="1">The sequence shown here is derived from an EMBL/GenBank/DDBJ whole genome shotgun (WGS) entry which is preliminary data.</text>
</comment>
<name>A0A445AN93_ARAHY</name>
<evidence type="ECO:0000313" key="1">
    <source>
        <dbReference type="EMBL" id="RYR27916.1"/>
    </source>
</evidence>